<dbReference type="Pfam" id="PF02397">
    <property type="entry name" value="Bac_transf"/>
    <property type="match status" value="1"/>
</dbReference>
<dbReference type="EMBL" id="FQVW01000039">
    <property type="protein sequence ID" value="SHG53143.1"/>
    <property type="molecule type" value="Genomic_DNA"/>
</dbReference>
<dbReference type="AlphaFoldDB" id="A0A1M5KLS1"/>
<feature type="transmembrane region" description="Helical" evidence="2">
    <location>
        <begin position="12"/>
        <end position="35"/>
    </location>
</feature>
<evidence type="ECO:0000313" key="5">
    <source>
        <dbReference type="Proteomes" id="UP000183988"/>
    </source>
</evidence>
<sequence>MYLLSKRLMDIFISVVLLFVLSPVLFFICLLIYSVDGRPAFFKQKRVGKDGRPFTILKLRTMRQHTAKKNVTYQTDIDEPWDMGVPDIFIFKSTRQKEVTNLGYFLRKYSLDEIPQLVNVLKGDMSLIGPRPEIPAIADYYNSHQRKRLIVRPGITGYAQVNGRSNMTHGEKIDYDLYYVENCSMLLDAKILFLTIIQVFRAKGAV</sequence>
<keyword evidence="5" id="KW-1185">Reference proteome</keyword>
<keyword evidence="2" id="KW-0812">Transmembrane</keyword>
<organism evidence="4 5">
    <name type="scientific">Ornithinibacillus halophilus</name>
    <dbReference type="NCBI Taxonomy" id="930117"/>
    <lineage>
        <taxon>Bacteria</taxon>
        <taxon>Bacillati</taxon>
        <taxon>Bacillota</taxon>
        <taxon>Bacilli</taxon>
        <taxon>Bacillales</taxon>
        <taxon>Bacillaceae</taxon>
        <taxon>Ornithinibacillus</taxon>
    </lineage>
</organism>
<gene>
    <name evidence="4" type="ORF">SAMN05216225_103917</name>
</gene>
<dbReference type="STRING" id="930117.SAMN05216225_103917"/>
<feature type="domain" description="Bacterial sugar transferase" evidence="3">
    <location>
        <begin position="6"/>
        <end position="200"/>
    </location>
</feature>
<keyword evidence="4" id="KW-0808">Transferase</keyword>
<dbReference type="PANTHER" id="PTHR30576">
    <property type="entry name" value="COLANIC BIOSYNTHESIS UDP-GLUCOSE LIPID CARRIER TRANSFERASE"/>
    <property type="match status" value="1"/>
</dbReference>
<evidence type="ECO:0000313" key="4">
    <source>
        <dbReference type="EMBL" id="SHG53143.1"/>
    </source>
</evidence>
<protein>
    <submittedName>
        <fullName evidence="4">Sugar transferase involved in LPS biosynthesis (Colanic, teichoic acid)</fullName>
    </submittedName>
</protein>
<keyword evidence="2" id="KW-1133">Transmembrane helix</keyword>
<dbReference type="PANTHER" id="PTHR30576:SF0">
    <property type="entry name" value="UNDECAPRENYL-PHOSPHATE N-ACETYLGALACTOSAMINYL 1-PHOSPHATE TRANSFERASE-RELATED"/>
    <property type="match status" value="1"/>
</dbReference>
<evidence type="ECO:0000256" key="1">
    <source>
        <dbReference type="ARBA" id="ARBA00006464"/>
    </source>
</evidence>
<accession>A0A1M5KLS1</accession>
<reference evidence="4 5" key="1">
    <citation type="submission" date="2016-11" db="EMBL/GenBank/DDBJ databases">
        <authorList>
            <person name="Jaros S."/>
            <person name="Januszkiewicz K."/>
            <person name="Wedrychowicz H."/>
        </authorList>
    </citation>
    <scope>NUCLEOTIDE SEQUENCE [LARGE SCALE GENOMIC DNA]</scope>
    <source>
        <strain evidence="4 5">IBRC-M 10683</strain>
    </source>
</reference>
<proteinExistence type="inferred from homology"/>
<keyword evidence="2" id="KW-0472">Membrane</keyword>
<evidence type="ECO:0000259" key="3">
    <source>
        <dbReference type="Pfam" id="PF02397"/>
    </source>
</evidence>
<comment type="similarity">
    <text evidence="1">Belongs to the bacterial sugar transferase family.</text>
</comment>
<evidence type="ECO:0000256" key="2">
    <source>
        <dbReference type="SAM" id="Phobius"/>
    </source>
</evidence>
<dbReference type="GO" id="GO:0016780">
    <property type="term" value="F:phosphotransferase activity, for other substituted phosphate groups"/>
    <property type="evidence" value="ECO:0007669"/>
    <property type="project" value="TreeGrafter"/>
</dbReference>
<name>A0A1M5KLS1_9BACI</name>
<dbReference type="Proteomes" id="UP000183988">
    <property type="component" value="Unassembled WGS sequence"/>
</dbReference>
<dbReference type="InterPro" id="IPR003362">
    <property type="entry name" value="Bact_transf"/>
</dbReference>